<feature type="transmembrane region" description="Helical" evidence="6">
    <location>
        <begin position="123"/>
        <end position="143"/>
    </location>
</feature>
<evidence type="ECO:0000256" key="2">
    <source>
        <dbReference type="ARBA" id="ARBA00022475"/>
    </source>
</evidence>
<protein>
    <submittedName>
        <fullName evidence="7">Uncharacterized protein</fullName>
    </submittedName>
</protein>
<proteinExistence type="predicted"/>
<comment type="subcellular location">
    <subcellularLocation>
        <location evidence="1">Cell membrane</location>
        <topology evidence="1">Multi-pass membrane protein</topology>
    </subcellularLocation>
</comment>
<evidence type="ECO:0000256" key="6">
    <source>
        <dbReference type="SAM" id="Phobius"/>
    </source>
</evidence>
<dbReference type="GO" id="GO:0005886">
    <property type="term" value="C:plasma membrane"/>
    <property type="evidence" value="ECO:0007669"/>
    <property type="project" value="UniProtKB-SubCell"/>
</dbReference>
<dbReference type="NCBIfam" id="TIGR00374">
    <property type="entry name" value="flippase-like domain"/>
    <property type="match status" value="1"/>
</dbReference>
<feature type="transmembrane region" description="Helical" evidence="6">
    <location>
        <begin position="41"/>
        <end position="60"/>
    </location>
</feature>
<keyword evidence="8" id="KW-1185">Reference proteome</keyword>
<dbReference type="PANTHER" id="PTHR39087:SF2">
    <property type="entry name" value="UPF0104 MEMBRANE PROTEIN MJ1595"/>
    <property type="match status" value="1"/>
</dbReference>
<reference evidence="7 8" key="1">
    <citation type="submission" date="2015-11" db="EMBL/GenBank/DDBJ databases">
        <title>Genomic analysis of 38 Legionella species identifies large and diverse effector repertoires.</title>
        <authorList>
            <person name="Burstein D."/>
            <person name="Amaro F."/>
            <person name="Zusman T."/>
            <person name="Lifshitz Z."/>
            <person name="Cohen O."/>
            <person name="Gilbert J.A."/>
            <person name="Pupko T."/>
            <person name="Shuman H.A."/>
            <person name="Segal G."/>
        </authorList>
    </citation>
    <scope>NUCLEOTIDE SEQUENCE [LARGE SCALE GENOMIC DNA]</scope>
    <source>
        <strain evidence="7 8">BL-540</strain>
    </source>
</reference>
<dbReference type="PATRIC" id="fig|456.5.peg.217"/>
<name>A0A0W0VFT3_9GAMM</name>
<feature type="transmembrane region" description="Helical" evidence="6">
    <location>
        <begin position="288"/>
        <end position="309"/>
    </location>
</feature>
<evidence type="ECO:0000256" key="3">
    <source>
        <dbReference type="ARBA" id="ARBA00022692"/>
    </source>
</evidence>
<dbReference type="AlphaFoldDB" id="A0A0W0VFT3"/>
<dbReference type="Pfam" id="PF03706">
    <property type="entry name" value="LPG_synthase_TM"/>
    <property type="match status" value="1"/>
</dbReference>
<sequence>MAIMKPVIKLFGYFLGGFFLLYSFWQVHWDEFLTCIKNIDLRWIIVMAVSLLLSMFLRSIRWQLILGLPRQDMGRVWDATCIGYLGTAIYPAKAGDVLKILRLQKTTGITTGEALMSLIVDRIFDGLALSALLAVSILAWGKLLNVSHSLWLVVAGFMVVFLLLSWFCISGHRLEPLFLKLSNKHSFGKWFYQFYQQSLNGLKLLKSPKRLFACGGIQAFITAFDILACWYLFLAFGWKDLSLLPAIIILVYLAAAFSLPSTPGYIGVYQIASIFALGLFGIRETEAVAYGTVFQTIAFILFVGVGIQAQLGKTKHSLRSVHDSN</sequence>
<evidence type="ECO:0000313" key="7">
    <source>
        <dbReference type="EMBL" id="KTD18977.1"/>
    </source>
</evidence>
<gene>
    <name evidence="7" type="ORF">Ljor_0200</name>
</gene>
<keyword evidence="2" id="KW-1003">Cell membrane</keyword>
<keyword evidence="5 6" id="KW-0472">Membrane</keyword>
<evidence type="ECO:0000256" key="5">
    <source>
        <dbReference type="ARBA" id="ARBA00023136"/>
    </source>
</evidence>
<feature type="transmembrane region" description="Helical" evidence="6">
    <location>
        <begin position="211"/>
        <end position="236"/>
    </location>
</feature>
<dbReference type="PANTHER" id="PTHR39087">
    <property type="entry name" value="UPF0104 MEMBRANE PROTEIN MJ1595"/>
    <property type="match status" value="1"/>
</dbReference>
<dbReference type="STRING" id="456.Ljor_0200"/>
<accession>A0A0W0VFT3</accession>
<dbReference type="InterPro" id="IPR022791">
    <property type="entry name" value="L-PG_synthase/AglD"/>
</dbReference>
<keyword evidence="3 6" id="KW-0812">Transmembrane</keyword>
<feature type="transmembrane region" description="Helical" evidence="6">
    <location>
        <begin position="149"/>
        <end position="169"/>
    </location>
</feature>
<evidence type="ECO:0000313" key="8">
    <source>
        <dbReference type="Proteomes" id="UP000055035"/>
    </source>
</evidence>
<keyword evidence="4 6" id="KW-1133">Transmembrane helix</keyword>
<feature type="transmembrane region" description="Helical" evidence="6">
    <location>
        <begin position="242"/>
        <end position="259"/>
    </location>
</feature>
<feature type="transmembrane region" description="Helical" evidence="6">
    <location>
        <begin position="7"/>
        <end position="29"/>
    </location>
</feature>
<comment type="caution">
    <text evidence="7">The sequence shown here is derived from an EMBL/GenBank/DDBJ whole genome shotgun (WGS) entry which is preliminary data.</text>
</comment>
<evidence type="ECO:0000256" key="4">
    <source>
        <dbReference type="ARBA" id="ARBA00022989"/>
    </source>
</evidence>
<dbReference type="Proteomes" id="UP000055035">
    <property type="component" value="Unassembled WGS sequence"/>
</dbReference>
<evidence type="ECO:0000256" key="1">
    <source>
        <dbReference type="ARBA" id="ARBA00004651"/>
    </source>
</evidence>
<feature type="transmembrane region" description="Helical" evidence="6">
    <location>
        <begin position="266"/>
        <end position="282"/>
    </location>
</feature>
<organism evidence="7 8">
    <name type="scientific">Legionella jordanis</name>
    <dbReference type="NCBI Taxonomy" id="456"/>
    <lineage>
        <taxon>Bacteria</taxon>
        <taxon>Pseudomonadati</taxon>
        <taxon>Pseudomonadota</taxon>
        <taxon>Gammaproteobacteria</taxon>
        <taxon>Legionellales</taxon>
        <taxon>Legionellaceae</taxon>
        <taxon>Legionella</taxon>
    </lineage>
</organism>
<dbReference type="EMBL" id="LNYJ01000003">
    <property type="protein sequence ID" value="KTD18977.1"/>
    <property type="molecule type" value="Genomic_DNA"/>
</dbReference>